<name>A0ABT8G3K7_9MICO</name>
<dbReference type="EMBL" id="JAUHPV010000007">
    <property type="protein sequence ID" value="MDN4473728.1"/>
    <property type="molecule type" value="Genomic_DNA"/>
</dbReference>
<keyword evidence="2" id="KW-1185">Reference proteome</keyword>
<organism evidence="1 2">
    <name type="scientific">Demequina zhanjiangensis</name>
    <dbReference type="NCBI Taxonomy" id="3051659"/>
    <lineage>
        <taxon>Bacteria</taxon>
        <taxon>Bacillati</taxon>
        <taxon>Actinomycetota</taxon>
        <taxon>Actinomycetes</taxon>
        <taxon>Micrococcales</taxon>
        <taxon>Demequinaceae</taxon>
        <taxon>Demequina</taxon>
    </lineage>
</organism>
<gene>
    <name evidence="1" type="ORF">QQX04_12050</name>
</gene>
<dbReference type="Proteomes" id="UP001172738">
    <property type="component" value="Unassembled WGS sequence"/>
</dbReference>
<proteinExistence type="predicted"/>
<reference evidence="1" key="1">
    <citation type="submission" date="2023-06" db="EMBL/GenBank/DDBJ databases">
        <title>SYSU T00b26.</title>
        <authorList>
            <person name="Gao L."/>
            <person name="Fang B.-Z."/>
            <person name="Li W.-J."/>
        </authorList>
    </citation>
    <scope>NUCLEOTIDE SEQUENCE</scope>
    <source>
        <strain evidence="1">SYSU T00b26</strain>
    </source>
</reference>
<evidence type="ECO:0000313" key="2">
    <source>
        <dbReference type="Proteomes" id="UP001172738"/>
    </source>
</evidence>
<accession>A0ABT8G3K7</accession>
<sequence>MIAPTLTPGSPLARLGETALQWGHSMETLSGTPVEQIQRTARLAAWLAGQGVSPLIVSTPSAEHALLLHRYVTENWMHPDMCWIASAPILTLAPARSMVVMTLRHGDLERLDTLSDGTEPHVTLTGSGILRVVLHHPILGPR</sequence>
<comment type="caution">
    <text evidence="1">The sequence shown here is derived from an EMBL/GenBank/DDBJ whole genome shotgun (WGS) entry which is preliminary data.</text>
</comment>
<dbReference type="RefSeq" id="WP_301129536.1">
    <property type="nucleotide sequence ID" value="NZ_JAUHPV010000007.1"/>
</dbReference>
<evidence type="ECO:0000313" key="1">
    <source>
        <dbReference type="EMBL" id="MDN4473728.1"/>
    </source>
</evidence>
<protein>
    <submittedName>
        <fullName evidence="1">Uncharacterized protein</fullName>
    </submittedName>
</protein>